<dbReference type="EMBL" id="JACIDX010000017">
    <property type="protein sequence ID" value="MBB3956883.1"/>
    <property type="molecule type" value="Genomic_DNA"/>
</dbReference>
<proteinExistence type="predicted"/>
<name>A0A7W6CHX3_9SPHN</name>
<keyword evidence="2" id="KW-1185">Reference proteome</keyword>
<comment type="caution">
    <text evidence="1">The sequence shown here is derived from an EMBL/GenBank/DDBJ whole genome shotgun (WGS) entry which is preliminary data.</text>
</comment>
<organism evidence="1 2">
    <name type="scientific">Novosphingobium sediminicola</name>
    <dbReference type="NCBI Taxonomy" id="563162"/>
    <lineage>
        <taxon>Bacteria</taxon>
        <taxon>Pseudomonadati</taxon>
        <taxon>Pseudomonadota</taxon>
        <taxon>Alphaproteobacteria</taxon>
        <taxon>Sphingomonadales</taxon>
        <taxon>Sphingomonadaceae</taxon>
        <taxon>Novosphingobium</taxon>
    </lineage>
</organism>
<protein>
    <submittedName>
        <fullName evidence="1">Uncharacterized protein</fullName>
    </submittedName>
</protein>
<accession>A0A7W6CHX3</accession>
<sequence>MKHLRFQPARDAQGHAIEGIFASKVIWSLPRR</sequence>
<evidence type="ECO:0000313" key="1">
    <source>
        <dbReference type="EMBL" id="MBB3956883.1"/>
    </source>
</evidence>
<dbReference type="Proteomes" id="UP000548867">
    <property type="component" value="Unassembled WGS sequence"/>
</dbReference>
<reference evidence="1 2" key="1">
    <citation type="submission" date="2020-08" db="EMBL/GenBank/DDBJ databases">
        <title>Genomic Encyclopedia of Type Strains, Phase IV (KMG-IV): sequencing the most valuable type-strain genomes for metagenomic binning, comparative biology and taxonomic classification.</title>
        <authorList>
            <person name="Goeker M."/>
        </authorList>
    </citation>
    <scope>NUCLEOTIDE SEQUENCE [LARGE SCALE GENOMIC DNA]</scope>
    <source>
        <strain evidence="1 2">DSM 27057</strain>
    </source>
</reference>
<dbReference type="AlphaFoldDB" id="A0A7W6CHX3"/>
<gene>
    <name evidence="1" type="ORF">GGR38_003850</name>
</gene>
<evidence type="ECO:0000313" key="2">
    <source>
        <dbReference type="Proteomes" id="UP000548867"/>
    </source>
</evidence>